<dbReference type="AlphaFoldDB" id="A0A0R3R579"/>
<evidence type="ECO:0000259" key="1">
    <source>
        <dbReference type="Pfam" id="PF13764"/>
    </source>
</evidence>
<dbReference type="STRING" id="42155.A0A0R3R579"/>
<protein>
    <submittedName>
        <fullName evidence="2">E3_UbLigase_R4 domain-containing protein</fullName>
    </submittedName>
</protein>
<dbReference type="WBParaSite" id="BTMF_0001516901-mRNA-1">
    <property type="protein sequence ID" value="BTMF_0001516901-mRNA-1"/>
    <property type="gene ID" value="BTMF_0001516901"/>
</dbReference>
<dbReference type="InterPro" id="IPR025704">
    <property type="entry name" value="E3_Ub_ligase_UBR4_C"/>
</dbReference>
<dbReference type="Pfam" id="PF13764">
    <property type="entry name" value="E3_UbLigase_R4"/>
    <property type="match status" value="1"/>
</dbReference>
<dbReference type="PANTHER" id="PTHR21725">
    <property type="entry name" value="E3 UBIQUITIN-PROTEIN LIGASE UBR4"/>
    <property type="match status" value="1"/>
</dbReference>
<feature type="domain" description="E3 ubiquitin ligase UBR4 C-terminal" evidence="1">
    <location>
        <begin position="71"/>
        <end position="167"/>
    </location>
</feature>
<sequence>MLLMRIALKRPILVLKEATRRIGAHPQELRIQAYLLSIINDIIYPLLKKEEDFLIQIEKDALQEDYLQGRMLGNPYKSSDAGMGPLMRDIKNKICRDCELVALLDDDTGMEVLVNQQIVALDLSVNDVYEKLWRSDHHGQAMVIVYRMRGLLGDATEPFIKTLANTNGGLVLRKSQLKKQLYSILNLVGFFWLMFSPLIESRRCVSYCFFFFGYSNIYTKLQSIGGASFEQTSWLLELSMGSDEELSASLLEAVTSIAPNLCLGNAESMDALVETFRPCCHWDEIGLFWFCFVI</sequence>
<reference evidence="2" key="1">
    <citation type="submission" date="2017-02" db="UniProtKB">
        <authorList>
            <consortium name="WormBaseParasite"/>
        </authorList>
    </citation>
    <scope>IDENTIFICATION</scope>
</reference>
<evidence type="ECO:0000313" key="2">
    <source>
        <dbReference type="WBParaSite" id="BTMF_0001516901-mRNA-1"/>
    </source>
</evidence>
<name>A0A0R3R579_9BILA</name>
<dbReference type="InterPro" id="IPR045189">
    <property type="entry name" value="UBR4-like"/>
</dbReference>
<proteinExistence type="predicted"/>
<dbReference type="PANTHER" id="PTHR21725:SF1">
    <property type="entry name" value="E3 UBIQUITIN-PROTEIN LIGASE UBR4"/>
    <property type="match status" value="1"/>
</dbReference>
<accession>A0A0R3R579</accession>
<organism evidence="2">
    <name type="scientific">Brugia timori</name>
    <dbReference type="NCBI Taxonomy" id="42155"/>
    <lineage>
        <taxon>Eukaryota</taxon>
        <taxon>Metazoa</taxon>
        <taxon>Ecdysozoa</taxon>
        <taxon>Nematoda</taxon>
        <taxon>Chromadorea</taxon>
        <taxon>Rhabditida</taxon>
        <taxon>Spirurina</taxon>
        <taxon>Spiruromorpha</taxon>
        <taxon>Filarioidea</taxon>
        <taxon>Onchocercidae</taxon>
        <taxon>Brugia</taxon>
    </lineage>
</organism>